<proteinExistence type="predicted"/>
<dbReference type="Gene3D" id="3.40.50.300">
    <property type="entry name" value="P-loop containing nucleotide triphosphate hydrolases"/>
    <property type="match status" value="1"/>
</dbReference>
<dbReference type="AlphaFoldDB" id="A0A4U9QTL9"/>
<dbReference type="RefSeq" id="WP_138208949.1">
    <property type="nucleotide sequence ID" value="NZ_CBCRUQ010000011.1"/>
</dbReference>
<keyword evidence="2" id="KW-1185">Reference proteome</keyword>
<dbReference type="SUPFAM" id="SSF52540">
    <property type="entry name" value="P-loop containing nucleoside triphosphate hydrolases"/>
    <property type="match status" value="1"/>
</dbReference>
<name>A0A4U9QTL9_HATHI</name>
<dbReference type="Proteomes" id="UP000308489">
    <property type="component" value="Chromosome 1"/>
</dbReference>
<protein>
    <submittedName>
        <fullName evidence="1">ABC transporter ATP-binding protein</fullName>
    </submittedName>
</protein>
<gene>
    <name evidence="1" type="ORF">NCTC503_00101</name>
</gene>
<dbReference type="InterPro" id="IPR027417">
    <property type="entry name" value="P-loop_NTPase"/>
</dbReference>
<evidence type="ECO:0000313" key="2">
    <source>
        <dbReference type="Proteomes" id="UP000308489"/>
    </source>
</evidence>
<keyword evidence="1" id="KW-0067">ATP-binding</keyword>
<accession>A0A4U9QTL9</accession>
<keyword evidence="1" id="KW-0547">Nucleotide-binding</keyword>
<dbReference type="OrthoDB" id="9804819at2"/>
<organism evidence="1 2">
    <name type="scientific">Hathewaya histolytica</name>
    <name type="common">Clostridium histolyticum</name>
    <dbReference type="NCBI Taxonomy" id="1498"/>
    <lineage>
        <taxon>Bacteria</taxon>
        <taxon>Bacillati</taxon>
        <taxon>Bacillota</taxon>
        <taxon>Clostridia</taxon>
        <taxon>Eubacteriales</taxon>
        <taxon>Clostridiaceae</taxon>
        <taxon>Hathewaya</taxon>
    </lineage>
</organism>
<reference evidence="1 2" key="1">
    <citation type="submission" date="2019-05" db="EMBL/GenBank/DDBJ databases">
        <authorList>
            <consortium name="Pathogen Informatics"/>
        </authorList>
    </citation>
    <scope>NUCLEOTIDE SEQUENCE [LARGE SCALE GENOMIC DNA]</scope>
    <source>
        <strain evidence="1 2">NCTC503</strain>
    </source>
</reference>
<evidence type="ECO:0000313" key="1">
    <source>
        <dbReference type="EMBL" id="VTQ81966.1"/>
    </source>
</evidence>
<sequence>MEFRKLLLTLAKEKQIGILISSHILSDLDKMCSRMLFLKNGEIIESQLNKDSLNTQNIVLTVSNPSTIILNIKEIKLIDDVIIVDDDKVSITLNKNNTFQFIEEMSKKNIQYKGIEISNDSTENLYKMVYGRK</sequence>
<dbReference type="EMBL" id="LR590481">
    <property type="protein sequence ID" value="VTQ81966.1"/>
    <property type="molecule type" value="Genomic_DNA"/>
</dbReference>
<dbReference type="KEGG" id="hhw:NCTC503_00101"/>
<dbReference type="GO" id="GO:0005524">
    <property type="term" value="F:ATP binding"/>
    <property type="evidence" value="ECO:0007669"/>
    <property type="project" value="UniProtKB-KW"/>
</dbReference>